<gene>
    <name evidence="2" type="ORF">CDAR_382011</name>
</gene>
<reference evidence="2 3" key="1">
    <citation type="submission" date="2021-06" db="EMBL/GenBank/DDBJ databases">
        <title>Caerostris darwini draft genome.</title>
        <authorList>
            <person name="Kono N."/>
            <person name="Arakawa K."/>
        </authorList>
    </citation>
    <scope>NUCLEOTIDE SEQUENCE [LARGE SCALE GENOMIC DNA]</scope>
</reference>
<evidence type="ECO:0000313" key="3">
    <source>
        <dbReference type="Proteomes" id="UP001054837"/>
    </source>
</evidence>
<name>A0AAV4V4Z3_9ARAC</name>
<dbReference type="EMBL" id="BPLQ01012408">
    <property type="protein sequence ID" value="GIY65282.1"/>
    <property type="molecule type" value="Genomic_DNA"/>
</dbReference>
<proteinExistence type="predicted"/>
<keyword evidence="3" id="KW-1185">Reference proteome</keyword>
<dbReference type="AlphaFoldDB" id="A0AAV4V4Z3"/>
<feature type="transmembrane region" description="Helical" evidence="1">
    <location>
        <begin position="20"/>
        <end position="40"/>
    </location>
</feature>
<keyword evidence="1" id="KW-0812">Transmembrane</keyword>
<keyword evidence="1" id="KW-1133">Transmembrane helix</keyword>
<organism evidence="2 3">
    <name type="scientific">Caerostris darwini</name>
    <dbReference type="NCBI Taxonomy" id="1538125"/>
    <lineage>
        <taxon>Eukaryota</taxon>
        <taxon>Metazoa</taxon>
        <taxon>Ecdysozoa</taxon>
        <taxon>Arthropoda</taxon>
        <taxon>Chelicerata</taxon>
        <taxon>Arachnida</taxon>
        <taxon>Araneae</taxon>
        <taxon>Araneomorphae</taxon>
        <taxon>Entelegynae</taxon>
        <taxon>Araneoidea</taxon>
        <taxon>Araneidae</taxon>
        <taxon>Caerostris</taxon>
    </lineage>
</organism>
<evidence type="ECO:0000256" key="1">
    <source>
        <dbReference type="SAM" id="Phobius"/>
    </source>
</evidence>
<dbReference type="Proteomes" id="UP001054837">
    <property type="component" value="Unassembled WGS sequence"/>
</dbReference>
<comment type="caution">
    <text evidence="2">The sequence shown here is derived from an EMBL/GenBank/DDBJ whole genome shotgun (WGS) entry which is preliminary data.</text>
</comment>
<accession>A0AAV4V4Z3</accession>
<protein>
    <submittedName>
        <fullName evidence="2">Uncharacterized protein</fullName>
    </submittedName>
</protein>
<keyword evidence="1" id="KW-0472">Membrane</keyword>
<sequence length="124" mass="13698">MTVSNCPYPVWFKRRIRCSILGFVGARGYAALFVLLRSLVLLQGKSPVQDTDFQESDITPLGWGLDPFLEKTSSEILFPPAPPPSMESSEYSPSLGLLQETRRLQATDFLESDITPLGLGLGHL</sequence>
<evidence type="ECO:0000313" key="2">
    <source>
        <dbReference type="EMBL" id="GIY65282.1"/>
    </source>
</evidence>